<protein>
    <submittedName>
        <fullName evidence="1">Uncharacterized protein</fullName>
    </submittedName>
</protein>
<dbReference type="EMBL" id="CM020618">
    <property type="protein sequence ID" value="KAK1857974.1"/>
    <property type="molecule type" value="Genomic_DNA"/>
</dbReference>
<evidence type="ECO:0000313" key="2">
    <source>
        <dbReference type="Proteomes" id="UP000798662"/>
    </source>
</evidence>
<comment type="caution">
    <text evidence="1">The sequence shown here is derived from an EMBL/GenBank/DDBJ whole genome shotgun (WGS) entry which is preliminary data.</text>
</comment>
<proteinExistence type="predicted"/>
<sequence length="358" mass="33708">MGCVCTAAAGGGRWGAGTAAAVPPCAAQVLGGKGDTDDPRSLATLLSVPLLWASYAVVARAVLTSDALPLPLEVVNLGAYAVATCGLLGLLAAGLVGLSTTPAARASFLVQTTTVLVPLFEATALRRRLPARLWASVGVSAVAITLFTGLPSLPLAPGDAASMGAAVAYSAHVLRLSALAGRLPSALPLAAAKSGVQATYAAAYALAVGGGVAGLAATLGDAAAAVTAAPATVTATATATAAASTAAAAAAANSGGGGSGASAPAVLAGVVWMGLAGTAAATWAQVAGQRGVRPAAAGVIYAGQPAAAAAAAAVVLGEALSPTQVAAVALTLVGAGSLWDVPNGGGGGRGEEPPTVDG</sequence>
<evidence type="ECO:0000313" key="1">
    <source>
        <dbReference type="EMBL" id="KAK1857974.1"/>
    </source>
</evidence>
<name>A0ACC3BJ27_PYRYE</name>
<dbReference type="Proteomes" id="UP000798662">
    <property type="component" value="Chromosome 1"/>
</dbReference>
<reference evidence="1" key="1">
    <citation type="submission" date="2019-11" db="EMBL/GenBank/DDBJ databases">
        <title>Nori genome reveals adaptations in red seaweeds to the harsh intertidal environment.</title>
        <authorList>
            <person name="Wang D."/>
            <person name="Mao Y."/>
        </authorList>
    </citation>
    <scope>NUCLEOTIDE SEQUENCE</scope>
    <source>
        <tissue evidence="1">Gametophyte</tissue>
    </source>
</reference>
<accession>A0ACC3BJ27</accession>
<gene>
    <name evidence="1" type="ORF">I4F81_000588</name>
</gene>
<keyword evidence="2" id="KW-1185">Reference proteome</keyword>
<organism evidence="1 2">
    <name type="scientific">Pyropia yezoensis</name>
    <name type="common">Susabi-nori</name>
    <name type="synonym">Porphyra yezoensis</name>
    <dbReference type="NCBI Taxonomy" id="2788"/>
    <lineage>
        <taxon>Eukaryota</taxon>
        <taxon>Rhodophyta</taxon>
        <taxon>Bangiophyceae</taxon>
        <taxon>Bangiales</taxon>
        <taxon>Bangiaceae</taxon>
        <taxon>Pyropia</taxon>
    </lineage>
</organism>